<reference evidence="4" key="2">
    <citation type="submission" date="2012-03" db="EMBL/GenBank/DDBJ databases">
        <title>Complete genome sequence of Flavobacterium indicum GPTSA100-9T, isolated from warm spring water.</title>
        <authorList>
            <person name="Barbier P."/>
            <person name="Houel A."/>
            <person name="Loux V."/>
            <person name="Poulain J."/>
            <person name="Bernardet J.-F."/>
            <person name="Touchon M."/>
            <person name="Duchaud E."/>
        </authorList>
    </citation>
    <scope>NUCLEOTIDE SEQUENCE [LARGE SCALE GENOMIC DNA]</scope>
    <source>
        <strain evidence="4">DSM 17447 / CIP 109464 / GPTSA100-9</strain>
    </source>
</reference>
<dbReference type="Proteomes" id="UP000007599">
    <property type="component" value="Chromosome I"/>
</dbReference>
<dbReference type="EMBL" id="HE774682">
    <property type="protein sequence ID" value="CCG54556.1"/>
    <property type="molecule type" value="Genomic_DNA"/>
</dbReference>
<proteinExistence type="predicted"/>
<dbReference type="eggNOG" id="COG4704">
    <property type="taxonomic scope" value="Bacteria"/>
</dbReference>
<dbReference type="RefSeq" id="WP_014389674.1">
    <property type="nucleotide sequence ID" value="NC_017025.1"/>
</dbReference>
<evidence type="ECO:0000259" key="2">
    <source>
        <dbReference type="Pfam" id="PF09603"/>
    </source>
</evidence>
<feature type="signal peptide" evidence="1">
    <location>
        <begin position="1"/>
        <end position="18"/>
    </location>
</feature>
<dbReference type="OrthoDB" id="9805760at2"/>
<dbReference type="HOGENOM" id="CLU_989545_0_0_10"/>
<name>H8XRX2_FLAIG</name>
<evidence type="ECO:0000313" key="4">
    <source>
        <dbReference type="Proteomes" id="UP000007599"/>
    </source>
</evidence>
<gene>
    <name evidence="3" type="ordered locus">KQS_13295</name>
</gene>
<feature type="chain" id="PRO_5003616603" evidence="1">
    <location>
        <begin position="19"/>
        <end position="281"/>
    </location>
</feature>
<accession>H8XRX2</accession>
<keyword evidence="4" id="KW-1185">Reference proteome</keyword>
<evidence type="ECO:0000256" key="1">
    <source>
        <dbReference type="SAM" id="SignalP"/>
    </source>
</evidence>
<keyword evidence="1" id="KW-0732">Signal</keyword>
<dbReference type="NCBIfam" id="TIGR02145">
    <property type="entry name" value="Fib_succ_major"/>
    <property type="match status" value="1"/>
</dbReference>
<evidence type="ECO:0000313" key="3">
    <source>
        <dbReference type="EMBL" id="CCG54556.1"/>
    </source>
</evidence>
<dbReference type="Pfam" id="PF09603">
    <property type="entry name" value="Fib_succ_major"/>
    <property type="match status" value="1"/>
</dbReference>
<protein>
    <submittedName>
        <fullName evidence="3">Probable lipoprotein</fullName>
    </submittedName>
</protein>
<dbReference type="KEGG" id="fin:KQS_13295"/>
<organism evidence="3 4">
    <name type="scientific">Flavobacterium indicum (strain DSM 17447 / CIP 109464 / GPTSA100-9)</name>
    <dbReference type="NCBI Taxonomy" id="1094466"/>
    <lineage>
        <taxon>Bacteria</taxon>
        <taxon>Pseudomonadati</taxon>
        <taxon>Bacteroidota</taxon>
        <taxon>Flavobacteriia</taxon>
        <taxon>Flavobacteriales</taxon>
        <taxon>Flavobacteriaceae</taxon>
        <taxon>Flavobacterium</taxon>
    </lineage>
</organism>
<sequence length="281" mass="31031">MKLKFVFLFLFIATVCNSQVILNALEGELWNNPMCSNKNISKTPCSQVVGAVLNDNASTPLGKEYDWNGAGGFIDGGTNQALIEIGNQCWFKRNAINLPSNFDPSPIWNYDPADIDVGWSGFYQGGPYTNEGRLYQWSAAMNGATYERAQGVCPIGWHVPSDCEWQYLENTLGMSIADQQFEGLSLIGRQTGSVGSKLSLYVTSGTNSTGFSGLLTGFNTTEDTFQNRGATGDFWTSTRDTSLMPMPGLAHYARNLYYGNIGIRRYRFNAKYALAVRCLKD</sequence>
<dbReference type="AlphaFoldDB" id="H8XRX2"/>
<reference evidence="3 4" key="1">
    <citation type="journal article" date="2012" name="J. Bacteriol.">
        <title>Complete Genome Sequence of Flavobacterium indicum GPSTA100-9T, Isolated from Warm Spring Water.</title>
        <authorList>
            <person name="Barbier P."/>
            <person name="Houel A."/>
            <person name="Loux V."/>
            <person name="Poulain J."/>
            <person name="Bernardet J.F."/>
            <person name="Touchon M."/>
            <person name="Duchaud E."/>
        </authorList>
    </citation>
    <scope>NUCLEOTIDE SEQUENCE [LARGE SCALE GENOMIC DNA]</scope>
    <source>
        <strain evidence="4">DSM 17447 / CIP 109464 / GPTSA100-9</strain>
    </source>
</reference>
<keyword evidence="3" id="KW-0449">Lipoprotein</keyword>
<dbReference type="STRING" id="1094466.KQS_13295"/>
<feature type="domain" description="Fibrobacter succinogenes major paralogous" evidence="2">
    <location>
        <begin position="83"/>
        <end position="280"/>
    </location>
</feature>
<dbReference type="InterPro" id="IPR011871">
    <property type="entry name" value="Fib_succ_major"/>
</dbReference>
<dbReference type="PATRIC" id="fig|1094466.5.peg.2603"/>